<dbReference type="EMBL" id="CP036298">
    <property type="protein sequence ID" value="QDV22801.1"/>
    <property type="molecule type" value="Genomic_DNA"/>
</dbReference>
<proteinExistence type="inferred from homology"/>
<evidence type="ECO:0000313" key="5">
    <source>
        <dbReference type="EMBL" id="QDV22801.1"/>
    </source>
</evidence>
<sequence length="411" mass="46392">MGSRLRFSLYPTAEACSRHPLSNFDRDTCAVLHVLQCKPNSSLRFPVKLGGTGLANFLLVPPKNAYLILASKHTRMRASLHLSWKVLGLRPSIHAVSTTGNKVLVRYTISPNLPLPARTALTVVQAALKVKRKIAEQLLHDGAVSCQGRMVTQPHWCFNVGDEVAIDYAPQPIKQKRAKAKLDARFEVIYDDEYVIVVNKPAALLTVPTPKRERNTLQSQVRKWLEKQPGAGQAICVQRLDRGVSGVLVFGKSYEAADRLRSQFAARKPERKYVAIVQGTLKQPTGTFKTYLATDDSLNRYSSSDPEKGELAITHYRVKEVWKDTTCVEVRLETGRRNQIRVHFAETGHPLLGDPRYRPEQAEHPLWPFKRIALHAETLGITHPESGEVLQFTAPWPQEFRDFRRRSVPRS</sequence>
<dbReference type="InterPro" id="IPR050188">
    <property type="entry name" value="RluA_PseudoU_synthase"/>
</dbReference>
<dbReference type="GO" id="GO:0000455">
    <property type="term" value="P:enzyme-directed rRNA pseudouridine synthesis"/>
    <property type="evidence" value="ECO:0007669"/>
    <property type="project" value="TreeGrafter"/>
</dbReference>
<dbReference type="PANTHER" id="PTHR21600:SF44">
    <property type="entry name" value="RIBOSOMAL LARGE SUBUNIT PSEUDOURIDINE SYNTHASE D"/>
    <property type="match status" value="1"/>
</dbReference>
<dbReference type="KEGG" id="ahel:Q31a_10920"/>
<comment type="similarity">
    <text evidence="1">Belongs to the pseudouridine synthase RluA family.</text>
</comment>
<evidence type="ECO:0000259" key="4">
    <source>
        <dbReference type="Pfam" id="PF00849"/>
    </source>
</evidence>
<dbReference type="Pfam" id="PF00849">
    <property type="entry name" value="PseudoU_synth_2"/>
    <property type="match status" value="1"/>
</dbReference>
<name>A0A518G2H2_9BACT</name>
<feature type="domain" description="Pseudouridine synthase RsuA/RluA-like" evidence="4">
    <location>
        <begin position="194"/>
        <end position="345"/>
    </location>
</feature>
<dbReference type="GO" id="GO:0160140">
    <property type="term" value="F:23S rRNA pseudouridine(1911/1915/1917) synthase activity"/>
    <property type="evidence" value="ECO:0007669"/>
    <property type="project" value="UniProtKB-EC"/>
</dbReference>
<dbReference type="Gene3D" id="3.30.2350.10">
    <property type="entry name" value="Pseudouridine synthase"/>
    <property type="match status" value="1"/>
</dbReference>
<dbReference type="PROSITE" id="PS01129">
    <property type="entry name" value="PSI_RLU"/>
    <property type="match status" value="1"/>
</dbReference>
<dbReference type="SUPFAM" id="SSF55120">
    <property type="entry name" value="Pseudouridine synthase"/>
    <property type="match status" value="1"/>
</dbReference>
<evidence type="ECO:0000256" key="3">
    <source>
        <dbReference type="PIRSR" id="PIRSR606225-1"/>
    </source>
</evidence>
<dbReference type="CDD" id="cd02869">
    <property type="entry name" value="PseudoU_synth_RluA_like"/>
    <property type="match status" value="1"/>
</dbReference>
<feature type="active site" evidence="3">
    <location>
        <position position="241"/>
    </location>
</feature>
<dbReference type="Proteomes" id="UP000318017">
    <property type="component" value="Chromosome"/>
</dbReference>
<accession>A0A518G2H2</accession>
<keyword evidence="6" id="KW-1185">Reference proteome</keyword>
<dbReference type="PANTHER" id="PTHR21600">
    <property type="entry name" value="MITOCHONDRIAL RNA PSEUDOURIDINE SYNTHASE"/>
    <property type="match status" value="1"/>
</dbReference>
<dbReference type="InterPro" id="IPR020103">
    <property type="entry name" value="PsdUridine_synth_cat_dom_sf"/>
</dbReference>
<dbReference type="AlphaFoldDB" id="A0A518G2H2"/>
<keyword evidence="2 5" id="KW-0413">Isomerase</keyword>
<reference evidence="5 6" key="1">
    <citation type="submission" date="2019-02" db="EMBL/GenBank/DDBJ databases">
        <title>Deep-cultivation of Planctomycetes and their phenomic and genomic characterization uncovers novel biology.</title>
        <authorList>
            <person name="Wiegand S."/>
            <person name="Jogler M."/>
            <person name="Boedeker C."/>
            <person name="Pinto D."/>
            <person name="Vollmers J."/>
            <person name="Rivas-Marin E."/>
            <person name="Kohn T."/>
            <person name="Peeters S.H."/>
            <person name="Heuer A."/>
            <person name="Rast P."/>
            <person name="Oberbeckmann S."/>
            <person name="Bunk B."/>
            <person name="Jeske O."/>
            <person name="Meyerdierks A."/>
            <person name="Storesund J.E."/>
            <person name="Kallscheuer N."/>
            <person name="Luecker S."/>
            <person name="Lage O.M."/>
            <person name="Pohl T."/>
            <person name="Merkel B.J."/>
            <person name="Hornburger P."/>
            <person name="Mueller R.-W."/>
            <person name="Bruemmer F."/>
            <person name="Labrenz M."/>
            <person name="Spormann A.M."/>
            <person name="Op den Camp H."/>
            <person name="Overmann J."/>
            <person name="Amann R."/>
            <person name="Jetten M.S.M."/>
            <person name="Mascher T."/>
            <person name="Medema M.H."/>
            <person name="Devos D.P."/>
            <person name="Kaster A.-K."/>
            <person name="Ovreas L."/>
            <person name="Rohde M."/>
            <person name="Galperin M.Y."/>
            <person name="Jogler C."/>
        </authorList>
    </citation>
    <scope>NUCLEOTIDE SEQUENCE [LARGE SCALE GENOMIC DNA]</scope>
    <source>
        <strain evidence="5 6">Q31a</strain>
    </source>
</reference>
<dbReference type="NCBIfam" id="TIGR00005">
    <property type="entry name" value="rluA_subfam"/>
    <property type="match status" value="1"/>
</dbReference>
<dbReference type="GO" id="GO:0003723">
    <property type="term" value="F:RNA binding"/>
    <property type="evidence" value="ECO:0007669"/>
    <property type="project" value="InterPro"/>
</dbReference>
<organism evidence="5 6">
    <name type="scientific">Aureliella helgolandensis</name>
    <dbReference type="NCBI Taxonomy" id="2527968"/>
    <lineage>
        <taxon>Bacteria</taxon>
        <taxon>Pseudomonadati</taxon>
        <taxon>Planctomycetota</taxon>
        <taxon>Planctomycetia</taxon>
        <taxon>Pirellulales</taxon>
        <taxon>Pirellulaceae</taxon>
        <taxon>Aureliella</taxon>
    </lineage>
</organism>
<evidence type="ECO:0000256" key="1">
    <source>
        <dbReference type="ARBA" id="ARBA00010876"/>
    </source>
</evidence>
<dbReference type="EC" id="5.4.99.23" evidence="5"/>
<protein>
    <submittedName>
        <fullName evidence="5">Ribosomal large subunit pseudouridine synthase D</fullName>
        <ecNumber evidence="5">5.4.99.23</ecNumber>
    </submittedName>
</protein>
<dbReference type="SUPFAM" id="SSF55174">
    <property type="entry name" value="Alpha-L RNA-binding motif"/>
    <property type="match status" value="1"/>
</dbReference>
<gene>
    <name evidence="5" type="primary">rluD_1</name>
    <name evidence="5" type="ORF">Q31a_10920</name>
</gene>
<dbReference type="InterPro" id="IPR006224">
    <property type="entry name" value="PsdUridine_synth_RluA-like_CS"/>
</dbReference>
<evidence type="ECO:0000313" key="6">
    <source>
        <dbReference type="Proteomes" id="UP000318017"/>
    </source>
</evidence>
<evidence type="ECO:0000256" key="2">
    <source>
        <dbReference type="ARBA" id="ARBA00023235"/>
    </source>
</evidence>
<dbReference type="InterPro" id="IPR006225">
    <property type="entry name" value="PsdUridine_synth_RluC/D"/>
</dbReference>
<dbReference type="InterPro" id="IPR006145">
    <property type="entry name" value="PsdUridine_synth_RsuA/RluA"/>
</dbReference>